<name>A0A1V1NZD3_9BACT</name>
<feature type="region of interest" description="Disordered" evidence="1">
    <location>
        <begin position="81"/>
        <end position="100"/>
    </location>
</feature>
<organism evidence="2 3">
    <name type="scientific">Candidatus Magnetoglobus multicellularis str. Araruama</name>
    <dbReference type="NCBI Taxonomy" id="890399"/>
    <lineage>
        <taxon>Bacteria</taxon>
        <taxon>Pseudomonadati</taxon>
        <taxon>Thermodesulfobacteriota</taxon>
        <taxon>Desulfobacteria</taxon>
        <taxon>Desulfobacterales</taxon>
        <taxon>Desulfobacteraceae</taxon>
        <taxon>Candidatus Magnetoglobus</taxon>
    </lineage>
</organism>
<dbReference type="Proteomes" id="UP000189670">
    <property type="component" value="Unassembled WGS sequence"/>
</dbReference>
<accession>A0A1V1NZD3</accession>
<comment type="caution">
    <text evidence="2">The sequence shown here is derived from an EMBL/GenBank/DDBJ whole genome shotgun (WGS) entry which is preliminary data.</text>
</comment>
<evidence type="ECO:0000256" key="1">
    <source>
        <dbReference type="SAM" id="MobiDB-lite"/>
    </source>
</evidence>
<sequence length="100" mass="11506">MQLITNEFNRLGEVLKPTEVSKLLKINIKTVKKHADELGGVEIYPGCYRFFSKIILDKFKMLLMSENLNAEKAATNKKVISENKQPKIEPLSQDRHSIFN</sequence>
<reference evidence="3" key="1">
    <citation type="submission" date="2012-11" db="EMBL/GenBank/DDBJ databases">
        <authorList>
            <person name="Lucero-Rivera Y.E."/>
            <person name="Tovar-Ramirez D."/>
        </authorList>
    </citation>
    <scope>NUCLEOTIDE SEQUENCE [LARGE SCALE GENOMIC DNA]</scope>
    <source>
        <strain evidence="3">Araruama</strain>
    </source>
</reference>
<dbReference type="EMBL" id="ATBP01001159">
    <property type="protein sequence ID" value="ETR67913.1"/>
    <property type="molecule type" value="Genomic_DNA"/>
</dbReference>
<gene>
    <name evidence="2" type="ORF">OMM_11077</name>
</gene>
<evidence type="ECO:0000313" key="3">
    <source>
        <dbReference type="Proteomes" id="UP000189670"/>
    </source>
</evidence>
<dbReference type="AlphaFoldDB" id="A0A1V1NZD3"/>
<evidence type="ECO:0000313" key="2">
    <source>
        <dbReference type="EMBL" id="ETR67913.1"/>
    </source>
</evidence>
<protein>
    <submittedName>
        <fullName evidence="2">Uncharacterized protein</fullName>
    </submittedName>
</protein>
<proteinExistence type="predicted"/>